<evidence type="ECO:0000313" key="1">
    <source>
        <dbReference type="EMBL" id="JAH50792.1"/>
    </source>
</evidence>
<dbReference type="EMBL" id="GBXM01057785">
    <property type="protein sequence ID" value="JAH50792.1"/>
    <property type="molecule type" value="Transcribed_RNA"/>
</dbReference>
<organism evidence="1">
    <name type="scientific">Anguilla anguilla</name>
    <name type="common">European freshwater eel</name>
    <name type="synonym">Muraena anguilla</name>
    <dbReference type="NCBI Taxonomy" id="7936"/>
    <lineage>
        <taxon>Eukaryota</taxon>
        <taxon>Metazoa</taxon>
        <taxon>Chordata</taxon>
        <taxon>Craniata</taxon>
        <taxon>Vertebrata</taxon>
        <taxon>Euteleostomi</taxon>
        <taxon>Actinopterygii</taxon>
        <taxon>Neopterygii</taxon>
        <taxon>Teleostei</taxon>
        <taxon>Anguilliformes</taxon>
        <taxon>Anguillidae</taxon>
        <taxon>Anguilla</taxon>
    </lineage>
</organism>
<proteinExistence type="predicted"/>
<protein>
    <submittedName>
        <fullName evidence="1">Uncharacterized protein</fullName>
    </submittedName>
</protein>
<accession>A0A0E9TBJ8</accession>
<reference evidence="1" key="1">
    <citation type="submission" date="2014-11" db="EMBL/GenBank/DDBJ databases">
        <authorList>
            <person name="Amaro Gonzalez C."/>
        </authorList>
    </citation>
    <scope>NUCLEOTIDE SEQUENCE</scope>
</reference>
<dbReference type="AlphaFoldDB" id="A0A0E9TBJ8"/>
<reference evidence="1" key="2">
    <citation type="journal article" date="2015" name="Fish Shellfish Immunol.">
        <title>Early steps in the European eel (Anguilla anguilla)-Vibrio vulnificus interaction in the gills: Role of the RtxA13 toxin.</title>
        <authorList>
            <person name="Callol A."/>
            <person name="Pajuelo D."/>
            <person name="Ebbesson L."/>
            <person name="Teles M."/>
            <person name="MacKenzie S."/>
            <person name="Amaro C."/>
        </authorList>
    </citation>
    <scope>NUCLEOTIDE SEQUENCE</scope>
</reference>
<name>A0A0E9TBJ8_ANGAN</name>
<sequence length="23" mass="2635">MTENKICCDIHNPVSFILNCNLL</sequence>